<keyword evidence="2" id="KW-1185">Reference proteome</keyword>
<dbReference type="EMBL" id="JABBJJ010000122">
    <property type="protein sequence ID" value="NMO18092.1"/>
    <property type="molecule type" value="Genomic_DNA"/>
</dbReference>
<comment type="caution">
    <text evidence="1">The sequence shown here is derived from an EMBL/GenBank/DDBJ whole genome shotgun (WGS) entry which is preliminary data.</text>
</comment>
<evidence type="ECO:0008006" key="3">
    <source>
        <dbReference type="Google" id="ProtNLM"/>
    </source>
</evidence>
<dbReference type="Proteomes" id="UP000518300">
    <property type="component" value="Unassembled WGS sequence"/>
</dbReference>
<organism evidence="1 2">
    <name type="scientific">Pyxidicoccus fallax</name>
    <dbReference type="NCBI Taxonomy" id="394095"/>
    <lineage>
        <taxon>Bacteria</taxon>
        <taxon>Pseudomonadati</taxon>
        <taxon>Myxococcota</taxon>
        <taxon>Myxococcia</taxon>
        <taxon>Myxococcales</taxon>
        <taxon>Cystobacterineae</taxon>
        <taxon>Myxococcaceae</taxon>
        <taxon>Pyxidicoccus</taxon>
    </lineage>
</organism>
<sequence>MNTRQVVEALEHFQWDGGDWLGLDELVDELWKSGAPRQGLQALLGVFERYPDSTGYGVFWSILHGIESLGDYEPVLISSMRRAPSLFGVMMVGRILNTRLEPERRAELRSLLEAVVLNEQAPGVVREEASSWLKSTSEP</sequence>
<dbReference type="RefSeq" id="WP_169347365.1">
    <property type="nucleotide sequence ID" value="NZ_JABBJJ010000122.1"/>
</dbReference>
<protein>
    <recommendedName>
        <fullName evidence="3">Immunity protein 30 domain-containing protein</fullName>
    </recommendedName>
</protein>
<evidence type="ECO:0000313" key="1">
    <source>
        <dbReference type="EMBL" id="NMO18092.1"/>
    </source>
</evidence>
<dbReference type="AlphaFoldDB" id="A0A848LK67"/>
<evidence type="ECO:0000313" key="2">
    <source>
        <dbReference type="Proteomes" id="UP000518300"/>
    </source>
</evidence>
<accession>A0A848LK67</accession>
<proteinExistence type="predicted"/>
<gene>
    <name evidence="1" type="ORF">HG543_25000</name>
</gene>
<reference evidence="1 2" key="1">
    <citation type="submission" date="2020-04" db="EMBL/GenBank/DDBJ databases">
        <title>Draft genome of Pyxidicoccus fallax type strain.</title>
        <authorList>
            <person name="Whitworth D.E."/>
        </authorList>
    </citation>
    <scope>NUCLEOTIDE SEQUENCE [LARGE SCALE GENOMIC DNA]</scope>
    <source>
        <strain evidence="1 2">DSM 14698</strain>
    </source>
</reference>
<name>A0A848LK67_9BACT</name>